<keyword evidence="3 6" id="KW-0540">Nuclease</keyword>
<reference evidence="8 9" key="1">
    <citation type="submission" date="2015-07" db="EMBL/GenBank/DDBJ databases">
        <title>Whole genome sequence of Thermanaerothrix daxensis DSM 23592.</title>
        <authorList>
            <person name="Hemp J."/>
            <person name="Ward L.M."/>
            <person name="Pace L.A."/>
            <person name="Fischer W.W."/>
        </authorList>
    </citation>
    <scope>NUCLEOTIDE SEQUENCE [LARGE SCALE GENOMIC DNA]</scope>
    <source>
        <strain evidence="8 9">GNS-1</strain>
    </source>
</reference>
<dbReference type="GO" id="GO:0006308">
    <property type="term" value="P:DNA catabolic process"/>
    <property type="evidence" value="ECO:0007669"/>
    <property type="project" value="UniProtKB-UniRule"/>
</dbReference>
<feature type="coiled-coil region" evidence="7">
    <location>
        <begin position="13"/>
        <end position="40"/>
    </location>
</feature>
<dbReference type="NCBIfam" id="NF002140">
    <property type="entry name" value="PRK00977.1-4"/>
    <property type="match status" value="1"/>
</dbReference>
<dbReference type="SUPFAM" id="SSF116842">
    <property type="entry name" value="XseB-like"/>
    <property type="match status" value="1"/>
</dbReference>
<dbReference type="OrthoDB" id="1697399at2"/>
<dbReference type="NCBIfam" id="NF002139">
    <property type="entry name" value="PRK00977.1-3"/>
    <property type="match status" value="1"/>
</dbReference>
<accession>A0A0P6XFN0</accession>
<protein>
    <recommendedName>
        <fullName evidence="6">Exodeoxyribonuclease 7 small subunit</fullName>
        <ecNumber evidence="6">3.1.11.6</ecNumber>
    </recommendedName>
    <alternativeName>
        <fullName evidence="6">Exodeoxyribonuclease VII small subunit</fullName>
        <shortName evidence="6">Exonuclease VII small subunit</shortName>
    </alternativeName>
</protein>
<name>A0A0P6XFN0_9CHLR</name>
<keyword evidence="7" id="KW-0175">Coiled coil</keyword>
<evidence type="ECO:0000256" key="5">
    <source>
        <dbReference type="ARBA" id="ARBA00022839"/>
    </source>
</evidence>
<dbReference type="GO" id="GO:0008855">
    <property type="term" value="F:exodeoxyribonuclease VII activity"/>
    <property type="evidence" value="ECO:0007669"/>
    <property type="project" value="UniProtKB-UniRule"/>
</dbReference>
<comment type="subunit">
    <text evidence="6">Heterooligomer composed of large and small subunits.</text>
</comment>
<keyword evidence="9" id="KW-1185">Reference proteome</keyword>
<dbReference type="NCBIfam" id="TIGR01280">
    <property type="entry name" value="xseB"/>
    <property type="match status" value="1"/>
</dbReference>
<dbReference type="InterPro" id="IPR037004">
    <property type="entry name" value="Exonuc_VII_ssu_sf"/>
</dbReference>
<comment type="function">
    <text evidence="6">Bidirectionally degrades single-stranded DNA into large acid-insoluble oligonucleotides, which are then degraded further into small acid-soluble oligonucleotides.</text>
</comment>
<dbReference type="GO" id="GO:0009318">
    <property type="term" value="C:exodeoxyribonuclease VII complex"/>
    <property type="evidence" value="ECO:0007669"/>
    <property type="project" value="UniProtKB-UniRule"/>
</dbReference>
<dbReference type="InterPro" id="IPR003761">
    <property type="entry name" value="Exonuc_VII_S"/>
</dbReference>
<evidence type="ECO:0000256" key="3">
    <source>
        <dbReference type="ARBA" id="ARBA00022722"/>
    </source>
</evidence>
<comment type="caution">
    <text evidence="8">The sequence shown here is derived from an EMBL/GenBank/DDBJ whole genome shotgun (WGS) entry which is preliminary data.</text>
</comment>
<evidence type="ECO:0000256" key="6">
    <source>
        <dbReference type="HAMAP-Rule" id="MF_00337"/>
    </source>
</evidence>
<comment type="subcellular location">
    <subcellularLocation>
        <location evidence="6">Cytoplasm</location>
    </subcellularLocation>
</comment>
<dbReference type="Pfam" id="PF02609">
    <property type="entry name" value="Exonuc_VII_S"/>
    <property type="match status" value="1"/>
</dbReference>
<organism evidence="8 9">
    <name type="scientific">Thermanaerothrix daxensis</name>
    <dbReference type="NCBI Taxonomy" id="869279"/>
    <lineage>
        <taxon>Bacteria</taxon>
        <taxon>Bacillati</taxon>
        <taxon>Chloroflexota</taxon>
        <taxon>Anaerolineae</taxon>
        <taxon>Anaerolineales</taxon>
        <taxon>Anaerolineaceae</taxon>
        <taxon>Thermanaerothrix</taxon>
    </lineage>
</organism>
<evidence type="ECO:0000256" key="7">
    <source>
        <dbReference type="SAM" id="Coils"/>
    </source>
</evidence>
<proteinExistence type="inferred from homology"/>
<dbReference type="EMBL" id="LGKO01000006">
    <property type="protein sequence ID" value="KPL82044.1"/>
    <property type="molecule type" value="Genomic_DNA"/>
</dbReference>
<dbReference type="GO" id="GO:0005829">
    <property type="term" value="C:cytosol"/>
    <property type="evidence" value="ECO:0007669"/>
    <property type="project" value="TreeGrafter"/>
</dbReference>
<dbReference type="AlphaFoldDB" id="A0A0P6XFN0"/>
<keyword evidence="5 6" id="KW-0269">Exonuclease</keyword>
<dbReference type="EC" id="3.1.11.6" evidence="6"/>
<dbReference type="Gene3D" id="1.10.287.1040">
    <property type="entry name" value="Exonuclease VII, small subunit"/>
    <property type="match status" value="1"/>
</dbReference>
<dbReference type="Proteomes" id="UP000050544">
    <property type="component" value="Unassembled WGS sequence"/>
</dbReference>
<dbReference type="PANTHER" id="PTHR34137:SF1">
    <property type="entry name" value="EXODEOXYRIBONUCLEASE 7 SMALL SUBUNIT"/>
    <property type="match status" value="1"/>
</dbReference>
<keyword evidence="2 6" id="KW-0963">Cytoplasm</keyword>
<evidence type="ECO:0000313" key="8">
    <source>
        <dbReference type="EMBL" id="KPL82044.1"/>
    </source>
</evidence>
<evidence type="ECO:0000256" key="2">
    <source>
        <dbReference type="ARBA" id="ARBA00022490"/>
    </source>
</evidence>
<evidence type="ECO:0000256" key="1">
    <source>
        <dbReference type="ARBA" id="ARBA00009998"/>
    </source>
</evidence>
<evidence type="ECO:0000256" key="4">
    <source>
        <dbReference type="ARBA" id="ARBA00022801"/>
    </source>
</evidence>
<evidence type="ECO:0000313" key="9">
    <source>
        <dbReference type="Proteomes" id="UP000050544"/>
    </source>
</evidence>
<keyword evidence="4 6" id="KW-0378">Hydrolase</keyword>
<comment type="catalytic activity">
    <reaction evidence="6">
        <text>Exonucleolytic cleavage in either 5'- to 3'- or 3'- to 5'-direction to yield nucleoside 5'-phosphates.</text>
        <dbReference type="EC" id="3.1.11.6"/>
    </reaction>
</comment>
<dbReference type="HAMAP" id="MF_00337">
    <property type="entry name" value="Exonuc_7_S"/>
    <property type="match status" value="1"/>
</dbReference>
<dbReference type="STRING" id="869279.SE15_13055"/>
<gene>
    <name evidence="6" type="primary">xseB</name>
    <name evidence="8" type="ORF">SE15_13055</name>
</gene>
<sequence>MPEPWKTVESLSYEEAYAELEQLVQRLESGQQSLEEAIRLFERGQALIRHCQALLDQAELRVRELGPSAAPEGEPPEEEVAP</sequence>
<dbReference type="RefSeq" id="WP_054522563.1">
    <property type="nucleotide sequence ID" value="NZ_LGKO01000006.1"/>
</dbReference>
<dbReference type="PANTHER" id="PTHR34137">
    <property type="entry name" value="EXODEOXYRIBONUCLEASE 7 SMALL SUBUNIT"/>
    <property type="match status" value="1"/>
</dbReference>
<comment type="similarity">
    <text evidence="1 6">Belongs to the XseB family.</text>
</comment>